<reference evidence="3" key="1">
    <citation type="submission" date="2017-04" db="EMBL/GenBank/DDBJ databases">
        <title>Population genomics of picophytoplankton unveils novel chromosome hypervariability.</title>
        <authorList>
            <consortium name="DOE Joint Genome Institute"/>
            <person name="Blanc-Mathieu R."/>
            <person name="Krasovec M."/>
            <person name="Hebrard M."/>
            <person name="Yau S."/>
            <person name="Desgranges E."/>
            <person name="Martin J."/>
            <person name="Schackwitz W."/>
            <person name="Kuo A."/>
            <person name="Salin G."/>
            <person name="Donnadieu C."/>
            <person name="Desdevises Y."/>
            <person name="Sanchez-Ferandin S."/>
            <person name="Moreau H."/>
            <person name="Rivals E."/>
            <person name="Grigoriev I.V."/>
            <person name="Grimsley N."/>
            <person name="Eyre-Walker A."/>
            <person name="Piganeau G."/>
        </authorList>
    </citation>
    <scope>NUCLEOTIDE SEQUENCE [LARGE SCALE GENOMIC DNA]</scope>
    <source>
        <strain evidence="3">RCC 1115</strain>
    </source>
</reference>
<keyword evidence="2" id="KW-1133">Transmembrane helix</keyword>
<dbReference type="AlphaFoldDB" id="A0A1Y5I8F7"/>
<dbReference type="InterPro" id="IPR038863">
    <property type="entry name" value="Put_Complex_I_su8"/>
</dbReference>
<feature type="transmembrane region" description="Helical" evidence="2">
    <location>
        <begin position="78"/>
        <end position="98"/>
    </location>
</feature>
<protein>
    <submittedName>
        <fullName evidence="3">Uncharacterized protein</fullName>
    </submittedName>
</protein>
<keyword evidence="2" id="KW-0472">Membrane</keyword>
<feature type="region of interest" description="Disordered" evidence="1">
    <location>
        <begin position="26"/>
        <end position="47"/>
    </location>
</feature>
<gene>
    <name evidence="3" type="ORF">BE221DRAFT_207911</name>
</gene>
<accession>A0A1Y5I8F7</accession>
<sequence>MSALRRTASALARVTIARRGVRTTSARMGGMGPAIEPTEAPTREMPEEAELTWDAGDKHHEPALDDVPEHIVTKNRAATYLVGAFCFLGCVYGTAVMVDKPSKTPFVPKEFPYNGLAKELGRE</sequence>
<evidence type="ECO:0000313" key="3">
    <source>
        <dbReference type="EMBL" id="OUS43442.1"/>
    </source>
</evidence>
<dbReference type="Proteomes" id="UP000195557">
    <property type="component" value="Unassembled WGS sequence"/>
</dbReference>
<dbReference type="EMBL" id="KZ155832">
    <property type="protein sequence ID" value="OUS43442.1"/>
    <property type="molecule type" value="Genomic_DNA"/>
</dbReference>
<evidence type="ECO:0000256" key="2">
    <source>
        <dbReference type="SAM" id="Phobius"/>
    </source>
</evidence>
<keyword evidence="2" id="KW-0812">Transmembrane</keyword>
<organism evidence="3">
    <name type="scientific">Ostreococcus tauri</name>
    <name type="common">Marine green alga</name>
    <dbReference type="NCBI Taxonomy" id="70448"/>
    <lineage>
        <taxon>Eukaryota</taxon>
        <taxon>Viridiplantae</taxon>
        <taxon>Chlorophyta</taxon>
        <taxon>Mamiellophyceae</taxon>
        <taxon>Mamiellales</taxon>
        <taxon>Bathycoccaceae</taxon>
        <taxon>Ostreococcus</taxon>
    </lineage>
</organism>
<evidence type="ECO:0000256" key="1">
    <source>
        <dbReference type="SAM" id="MobiDB-lite"/>
    </source>
</evidence>
<proteinExistence type="predicted"/>
<dbReference type="PANTHER" id="PTHR36401">
    <property type="entry name" value="NADH DEHYDROGENASE [UBIQUINONE] 1 BETA SUBCOMPLEX SUBUNIT 8, MITOCHONDRIAL"/>
    <property type="match status" value="1"/>
</dbReference>
<dbReference type="PANTHER" id="PTHR36401:SF1">
    <property type="entry name" value="NADH DEHYDROGENASE [UBIQUINONE] 1 BETA SUBCOMPLEX SUBUNIT 8, MITOCHONDRIAL"/>
    <property type="match status" value="1"/>
</dbReference>
<name>A0A1Y5I8F7_OSTTA</name>
<dbReference type="eggNOG" id="ENOG502RZB4">
    <property type="taxonomic scope" value="Eukaryota"/>
</dbReference>